<evidence type="ECO:0000256" key="1">
    <source>
        <dbReference type="SAM" id="Phobius"/>
    </source>
</evidence>
<dbReference type="AlphaFoldDB" id="A0A2X0XH93"/>
<keyword evidence="1" id="KW-1133">Transmembrane helix</keyword>
<dbReference type="EMBL" id="UAQE01000001">
    <property type="protein sequence ID" value="SPT98444.1"/>
    <property type="molecule type" value="Genomic_DNA"/>
</dbReference>
<dbReference type="Proteomes" id="UP000251431">
    <property type="component" value="Unassembled WGS sequence"/>
</dbReference>
<sequence>MGNGTCYRISMLLMAFYLLKKGQRLGDRMDIVSAVTAASHIANSQVVWSILCICLVVYVFWNSNKREERLLKNLETLTEAQGEQANAMREISKSLTSLEGRMDRMEKHIF</sequence>
<reference evidence="2 3" key="1">
    <citation type="submission" date="2018-06" db="EMBL/GenBank/DDBJ databases">
        <authorList>
            <consortium name="Pathogen Informatics"/>
            <person name="Doyle S."/>
        </authorList>
    </citation>
    <scope>NUCLEOTIDE SEQUENCE [LARGE SCALE GENOMIC DNA]</scope>
    <source>
        <strain evidence="2 3">NCTC7582</strain>
    </source>
</reference>
<organism evidence="2 3">
    <name type="scientific">Lysinibacillus capsici</name>
    <dbReference type="NCBI Taxonomy" id="2115968"/>
    <lineage>
        <taxon>Bacteria</taxon>
        <taxon>Bacillati</taxon>
        <taxon>Bacillota</taxon>
        <taxon>Bacilli</taxon>
        <taxon>Bacillales</taxon>
        <taxon>Bacillaceae</taxon>
        <taxon>Lysinibacillus</taxon>
    </lineage>
</organism>
<proteinExistence type="predicted"/>
<keyword evidence="1" id="KW-0472">Membrane</keyword>
<evidence type="ECO:0000313" key="3">
    <source>
        <dbReference type="Proteomes" id="UP000251431"/>
    </source>
</evidence>
<feature type="transmembrane region" description="Helical" evidence="1">
    <location>
        <begin position="46"/>
        <end position="63"/>
    </location>
</feature>
<protein>
    <submittedName>
        <fullName evidence="2">Uncharacterized protein</fullName>
    </submittedName>
</protein>
<dbReference type="RefSeq" id="WP_146750718.1">
    <property type="nucleotide sequence ID" value="NZ_UAQE01000001.1"/>
</dbReference>
<accession>A0A2X0XH93</accession>
<evidence type="ECO:0000313" key="2">
    <source>
        <dbReference type="EMBL" id="SPT98444.1"/>
    </source>
</evidence>
<keyword evidence="1" id="KW-0812">Transmembrane</keyword>
<name>A0A2X0XH93_9BACI</name>
<gene>
    <name evidence="2" type="ORF">NCTC7582_01663</name>
</gene>